<feature type="region of interest" description="Disordered" evidence="1">
    <location>
        <begin position="87"/>
        <end position="112"/>
    </location>
</feature>
<name>A0A6L9UA53_9HYPH</name>
<protein>
    <submittedName>
        <fullName evidence="2">Uncharacterized protein</fullName>
    </submittedName>
</protein>
<comment type="caution">
    <text evidence="2">The sequence shown here is derived from an EMBL/GenBank/DDBJ whole genome shotgun (WGS) entry which is preliminary data.</text>
</comment>
<feature type="compositionally biased region" description="Basic residues" evidence="1">
    <location>
        <begin position="88"/>
        <end position="98"/>
    </location>
</feature>
<dbReference type="AlphaFoldDB" id="A0A6L9UA53"/>
<evidence type="ECO:0000256" key="1">
    <source>
        <dbReference type="SAM" id="MobiDB-lite"/>
    </source>
</evidence>
<evidence type="ECO:0000313" key="2">
    <source>
        <dbReference type="EMBL" id="NEI70987.1"/>
    </source>
</evidence>
<reference evidence="2 3" key="1">
    <citation type="submission" date="2019-12" db="EMBL/GenBank/DDBJ databases">
        <title>Rhizobium genotypes associated with high levels of biological nitrogen fixation by grain legumes in a temperate-maritime cropping system.</title>
        <authorList>
            <person name="Maluk M."/>
            <person name="Francesc Ferrando Molina F."/>
            <person name="Lopez Del Egido L."/>
            <person name="Lafos M."/>
            <person name="Langarica-Fuentes A."/>
            <person name="Gebre Yohannes G."/>
            <person name="Young M.W."/>
            <person name="Martin P."/>
            <person name="Gantlett R."/>
            <person name="Kenicer G."/>
            <person name="Hawes C."/>
            <person name="Begg G.S."/>
            <person name="Quilliam R.S."/>
            <person name="Squire G.R."/>
            <person name="Poole P.S."/>
            <person name="Young P.W."/>
            <person name="Iannetta P.M."/>
            <person name="James E.K."/>
        </authorList>
    </citation>
    <scope>NUCLEOTIDE SEQUENCE [LARGE SCALE GENOMIC DNA]</scope>
    <source>
        <strain evidence="2 3">JHI1118</strain>
    </source>
</reference>
<dbReference type="EMBL" id="WUEY01000006">
    <property type="protein sequence ID" value="NEI70987.1"/>
    <property type="molecule type" value="Genomic_DNA"/>
</dbReference>
<organism evidence="2 3">
    <name type="scientific">Rhizobium lusitanum</name>
    <dbReference type="NCBI Taxonomy" id="293958"/>
    <lineage>
        <taxon>Bacteria</taxon>
        <taxon>Pseudomonadati</taxon>
        <taxon>Pseudomonadota</taxon>
        <taxon>Alphaproteobacteria</taxon>
        <taxon>Hyphomicrobiales</taxon>
        <taxon>Rhizobiaceae</taxon>
        <taxon>Rhizobium/Agrobacterium group</taxon>
        <taxon>Rhizobium</taxon>
    </lineage>
</organism>
<accession>A0A6L9UA53</accession>
<gene>
    <name evidence="2" type="ORF">GR212_15510</name>
</gene>
<dbReference type="RefSeq" id="WP_163987471.1">
    <property type="nucleotide sequence ID" value="NZ_WUEY01000006.1"/>
</dbReference>
<proteinExistence type="predicted"/>
<dbReference type="Proteomes" id="UP000483035">
    <property type="component" value="Unassembled WGS sequence"/>
</dbReference>
<evidence type="ECO:0000313" key="3">
    <source>
        <dbReference type="Proteomes" id="UP000483035"/>
    </source>
</evidence>
<sequence length="112" mass="12645">MASAINKATVAFSTTLTLNESEIQALEALVCYGADSFLKVFKENLGTAYIRNHEEGIRSLFDAINRDVRPAHRKIVEARQDLIDGVRRRSKKDAKRQKALNLRIEQSNGTDR</sequence>